<feature type="region of interest" description="Disordered" evidence="1">
    <location>
        <begin position="473"/>
        <end position="569"/>
    </location>
</feature>
<keyword evidence="2" id="KW-0723">Serine/threonine-protein kinase</keyword>
<dbReference type="EMBL" id="CP010026">
    <property type="protein sequence ID" value="AJZ60093.1"/>
    <property type="molecule type" value="Genomic_DNA"/>
</dbReference>
<name>A0AAU8T122_9BURK</name>
<dbReference type="KEGG" id="bfn:OI25_2924"/>
<evidence type="ECO:0000313" key="3">
    <source>
        <dbReference type="Proteomes" id="UP000032614"/>
    </source>
</evidence>
<dbReference type="AlphaFoldDB" id="A0AAU8T122"/>
<keyword evidence="2" id="KW-0418">Kinase</keyword>
<dbReference type="GO" id="GO:0004674">
    <property type="term" value="F:protein serine/threonine kinase activity"/>
    <property type="evidence" value="ECO:0007669"/>
    <property type="project" value="UniProtKB-KW"/>
</dbReference>
<protein>
    <submittedName>
        <fullName evidence="2">Mn2+-dependent serine/threonine protein kinase</fullName>
    </submittedName>
</protein>
<dbReference type="InterPro" id="IPR011009">
    <property type="entry name" value="Kinase-like_dom_sf"/>
</dbReference>
<organism evidence="2 3">
    <name type="scientific">Paraburkholderia fungorum</name>
    <dbReference type="NCBI Taxonomy" id="134537"/>
    <lineage>
        <taxon>Bacteria</taxon>
        <taxon>Pseudomonadati</taxon>
        <taxon>Pseudomonadota</taxon>
        <taxon>Betaproteobacteria</taxon>
        <taxon>Burkholderiales</taxon>
        <taxon>Burkholderiaceae</taxon>
        <taxon>Paraburkholderia</taxon>
    </lineage>
</organism>
<dbReference type="GeneID" id="66516861"/>
<proteinExistence type="predicted"/>
<feature type="compositionally biased region" description="Pro residues" evidence="1">
    <location>
        <begin position="519"/>
        <end position="544"/>
    </location>
</feature>
<accession>A0AAU8T122</accession>
<feature type="compositionally biased region" description="Pro residues" evidence="1">
    <location>
        <begin position="481"/>
        <end position="503"/>
    </location>
</feature>
<reference evidence="2 3" key="1">
    <citation type="journal article" date="2015" name="Genome Announc.">
        <title>Complete genome sequences for 59 burkholderia isolates, both pathogenic and near neighbor.</title>
        <authorList>
            <person name="Johnson S.L."/>
            <person name="Bishop-Lilly K.A."/>
            <person name="Ladner J.T."/>
            <person name="Daligault H.E."/>
            <person name="Davenport K.W."/>
            <person name="Jaissle J."/>
            <person name="Frey K.G."/>
            <person name="Koroleva G.I."/>
            <person name="Bruce D.C."/>
            <person name="Coyne S.R."/>
            <person name="Broomall S.M."/>
            <person name="Li P.E."/>
            <person name="Teshima H."/>
            <person name="Gibbons H.S."/>
            <person name="Palacios G.F."/>
            <person name="Rosenzweig C.N."/>
            <person name="Redden C.L."/>
            <person name="Xu Y."/>
            <person name="Minogue T.D."/>
            <person name="Chain P.S."/>
        </authorList>
    </citation>
    <scope>NUCLEOTIDE SEQUENCE [LARGE SCALE GENOMIC DNA]</scope>
    <source>
        <strain evidence="2 3">ATCC BAA-463</strain>
    </source>
</reference>
<gene>
    <name evidence="2" type="ORF">OI25_2924</name>
</gene>
<dbReference type="Proteomes" id="UP000032614">
    <property type="component" value="Chromosome 1"/>
</dbReference>
<evidence type="ECO:0000313" key="2">
    <source>
        <dbReference type="EMBL" id="AJZ60093.1"/>
    </source>
</evidence>
<dbReference type="Gene3D" id="1.10.510.10">
    <property type="entry name" value="Transferase(Phosphotransferase) domain 1"/>
    <property type="match status" value="1"/>
</dbReference>
<evidence type="ECO:0000256" key="1">
    <source>
        <dbReference type="SAM" id="MobiDB-lite"/>
    </source>
</evidence>
<dbReference type="RefSeq" id="WP_046568600.1">
    <property type="nucleotide sequence ID" value="NZ_CP010026.1"/>
</dbReference>
<dbReference type="SUPFAM" id="SSF56112">
    <property type="entry name" value="Protein kinase-like (PK-like)"/>
    <property type="match status" value="1"/>
</dbReference>
<sequence>MAYPSLEQYNNAFNNHSIWLADPELKAGKVATTGMGLPLAISGGFALTYTVTAGTKKYAVRCFHRESKALERRYTAISKRLTTLRSPYFLDFVFQPKGIRIDGGEYPIVKMAWAKGETLGEFLEDNHGSPQALGALASSLESLSAFLEKERIAHGDIQTGNLMVSGRGASVQLIDYDGMWIEEIKDLSSAELGQVNFQHPGRKATNPFDSTLDRFSLISLWLSIEALRADPSIWAKTNSEIDAVVFRASDFIDPSSSPAFALLASKAPLAQKAKAFAAICASPMQKAPTLADFIAGRNLPQPSANVVLTGKINEGRPRVGYIGAYEVLSATEYEACLLRVGNKVEVIGKIFEVKNDVAKNRKPYIFVNFGPWQGRIFKIAIWSDGLAALRVKPDESWEGKWVSVVGLMEPPFENKRLRYTHLSVNVTAVGQMMLLSEADARWRLAGPTANAPAAPDIPANREVLGKVLGSSRLNGATLPARPSPPPSSRPTPSPRPASPPPASVSPNQSVLNAIRASSAPPPPSPRPAPSPTTRPTQWPAPPSWRPKEPTSSTTGRSIGARPSPPQRGLLQRLFGWLFR</sequence>
<keyword evidence="2" id="KW-0808">Transferase</keyword>